<dbReference type="AlphaFoldDB" id="A0A383E403"/>
<dbReference type="PANTHER" id="PTHR10458">
    <property type="entry name" value="PEPTIDE DEFORMYLASE"/>
    <property type="match status" value="1"/>
</dbReference>
<protein>
    <recommendedName>
        <fullName evidence="3">Peptide deformylase</fullName>
    </recommendedName>
</protein>
<evidence type="ECO:0008006" key="3">
    <source>
        <dbReference type="Google" id="ProtNLM"/>
    </source>
</evidence>
<dbReference type="NCBIfam" id="NF001159">
    <property type="entry name" value="PRK00150.1-3"/>
    <property type="match status" value="1"/>
</dbReference>
<dbReference type="GO" id="GO:0042586">
    <property type="term" value="F:peptide deformylase activity"/>
    <property type="evidence" value="ECO:0007669"/>
    <property type="project" value="InterPro"/>
</dbReference>
<accession>A0A383E403</accession>
<sequence>MLLEVRIFGDPVLREKCAPVEQIDDEVRQLIGDLQETMYDADGLGLAAPQVGVPIRMFVYDVRDPELQAGVLINPEIVEADGSIREEEGCLSLPGLTEIVERNESILVRGLDVEGAPVELRMEGLLSRCIQHENDHLDGILFLDRVSPLKRKLLLQKWQKGEN</sequence>
<dbReference type="EMBL" id="UINC01222670">
    <property type="protein sequence ID" value="SVE51552.1"/>
    <property type="molecule type" value="Genomic_DNA"/>
</dbReference>
<organism evidence="2">
    <name type="scientific">marine metagenome</name>
    <dbReference type="NCBI Taxonomy" id="408172"/>
    <lineage>
        <taxon>unclassified sequences</taxon>
        <taxon>metagenomes</taxon>
        <taxon>ecological metagenomes</taxon>
    </lineage>
</organism>
<dbReference type="CDD" id="cd00487">
    <property type="entry name" value="Pep_deformylase"/>
    <property type="match status" value="1"/>
</dbReference>
<dbReference type="SUPFAM" id="SSF56420">
    <property type="entry name" value="Peptide deformylase"/>
    <property type="match status" value="1"/>
</dbReference>
<dbReference type="PANTHER" id="PTHR10458:SF22">
    <property type="entry name" value="PEPTIDE DEFORMYLASE"/>
    <property type="match status" value="1"/>
</dbReference>
<evidence type="ECO:0000313" key="2">
    <source>
        <dbReference type="EMBL" id="SVE51552.1"/>
    </source>
</evidence>
<comment type="similarity">
    <text evidence="1">Belongs to the polypeptide deformylase family.</text>
</comment>
<dbReference type="InterPro" id="IPR023635">
    <property type="entry name" value="Peptide_deformylase"/>
</dbReference>
<dbReference type="HAMAP" id="MF_00163">
    <property type="entry name" value="Pep_deformylase"/>
    <property type="match status" value="1"/>
</dbReference>
<dbReference type="PRINTS" id="PR01576">
    <property type="entry name" value="PDEFORMYLASE"/>
</dbReference>
<proteinExistence type="inferred from homology"/>
<name>A0A383E403_9ZZZZ</name>
<dbReference type="InterPro" id="IPR036821">
    <property type="entry name" value="Peptide_deformylase_sf"/>
</dbReference>
<dbReference type="Gene3D" id="3.90.45.10">
    <property type="entry name" value="Peptide deformylase"/>
    <property type="match status" value="1"/>
</dbReference>
<dbReference type="PIRSF" id="PIRSF004749">
    <property type="entry name" value="Pep_def"/>
    <property type="match status" value="1"/>
</dbReference>
<reference evidence="2" key="1">
    <citation type="submission" date="2018-05" db="EMBL/GenBank/DDBJ databases">
        <authorList>
            <person name="Lanie J.A."/>
            <person name="Ng W.-L."/>
            <person name="Kazmierczak K.M."/>
            <person name="Andrzejewski T.M."/>
            <person name="Davidsen T.M."/>
            <person name="Wayne K.J."/>
            <person name="Tettelin H."/>
            <person name="Glass J.I."/>
            <person name="Rusch D."/>
            <person name="Podicherti R."/>
            <person name="Tsui H.-C.T."/>
            <person name="Winkler M.E."/>
        </authorList>
    </citation>
    <scope>NUCLEOTIDE SEQUENCE</scope>
</reference>
<evidence type="ECO:0000256" key="1">
    <source>
        <dbReference type="ARBA" id="ARBA00010759"/>
    </source>
</evidence>
<dbReference type="Pfam" id="PF01327">
    <property type="entry name" value="Pep_deformylase"/>
    <property type="match status" value="1"/>
</dbReference>
<gene>
    <name evidence="2" type="ORF">METZ01_LOCUS504406</name>
</gene>
<dbReference type="NCBIfam" id="TIGR00079">
    <property type="entry name" value="pept_deformyl"/>
    <property type="match status" value="1"/>
</dbReference>